<accession>A0A0J9CWD7</accession>
<proteinExistence type="predicted"/>
<evidence type="ECO:0000313" key="2">
    <source>
        <dbReference type="Proteomes" id="UP000037029"/>
    </source>
</evidence>
<reference evidence="1 2" key="1">
    <citation type="submission" date="2017-04" db="EMBL/GenBank/DDBJ databases">
        <title>Characterization, genome and methylation analysis of a phthalic acid esters degrading strain Sphingobium yanoikuyae SHJ.</title>
        <authorList>
            <person name="Feng L."/>
        </authorList>
    </citation>
    <scope>NUCLEOTIDE SEQUENCE [LARGE SCALE GENOMIC DNA]</scope>
    <source>
        <strain evidence="1 2">SHJ</strain>
    </source>
</reference>
<dbReference type="Proteomes" id="UP000037029">
    <property type="component" value="Chromosome"/>
</dbReference>
<sequence>MAASLPEGQPQPTECRPAIRFGLPGPLDTPSAVQLVATRLRQTGLPLNVFFFTLILRQLLARFNVIAARARGTFDSAHQCLRASHHIAQRLESKPDLAEPARDLAQTHQATLRFA</sequence>
<evidence type="ECO:0000313" key="1">
    <source>
        <dbReference type="EMBL" id="ATP20414.1"/>
    </source>
</evidence>
<gene>
    <name evidence="1" type="ORF">BV87_19875</name>
</gene>
<protein>
    <submittedName>
        <fullName evidence="1">Uncharacterized protein</fullName>
    </submittedName>
</protein>
<dbReference type="EMBL" id="CP020925">
    <property type="protein sequence ID" value="ATP20414.1"/>
    <property type="molecule type" value="Genomic_DNA"/>
</dbReference>
<name>A0A0J9CWD7_SPHYA</name>
<dbReference type="AlphaFoldDB" id="A0A0J9CWD7"/>
<organism evidence="1 2">
    <name type="scientific">Sphingobium yanoikuyae</name>
    <name type="common">Sphingomonas yanoikuyae</name>
    <dbReference type="NCBI Taxonomy" id="13690"/>
    <lineage>
        <taxon>Bacteria</taxon>
        <taxon>Pseudomonadati</taxon>
        <taxon>Pseudomonadota</taxon>
        <taxon>Alphaproteobacteria</taxon>
        <taxon>Sphingomonadales</taxon>
        <taxon>Sphingomonadaceae</taxon>
        <taxon>Sphingobium</taxon>
    </lineage>
</organism>